<name>A0A9D3Z222_DREPO</name>
<evidence type="ECO:0000256" key="11">
    <source>
        <dbReference type="ARBA" id="ARBA00023295"/>
    </source>
</evidence>
<keyword evidence="10" id="KW-0119">Carbohydrate metabolism</keyword>
<dbReference type="InterPro" id="IPR031319">
    <property type="entry name" value="A-amylase_C"/>
</dbReference>
<feature type="domain" description="Glycosyl hydrolase family 13 catalytic" evidence="14">
    <location>
        <begin position="1"/>
        <end position="290"/>
    </location>
</feature>
<dbReference type="InterPro" id="IPR006047">
    <property type="entry name" value="GH13_cat_dom"/>
</dbReference>
<dbReference type="AlphaFoldDB" id="A0A9D3Z222"/>
<keyword evidence="8" id="KW-0106">Calcium</keyword>
<dbReference type="Gene3D" id="2.60.40.1180">
    <property type="entry name" value="Golgi alpha-mannosidase II"/>
    <property type="match status" value="1"/>
</dbReference>
<evidence type="ECO:0000256" key="6">
    <source>
        <dbReference type="ARBA" id="ARBA00022723"/>
    </source>
</evidence>
<dbReference type="Pfam" id="PF02806">
    <property type="entry name" value="Alpha-amylase_C"/>
    <property type="match status" value="1"/>
</dbReference>
<evidence type="ECO:0000256" key="8">
    <source>
        <dbReference type="ARBA" id="ARBA00022837"/>
    </source>
</evidence>
<keyword evidence="11" id="KW-0326">Glycosidase</keyword>
<dbReference type="SMART" id="SM00632">
    <property type="entry name" value="Aamy_C"/>
    <property type="match status" value="1"/>
</dbReference>
<dbReference type="GO" id="GO:0004556">
    <property type="term" value="F:alpha-amylase activity"/>
    <property type="evidence" value="ECO:0007669"/>
    <property type="project" value="UniProtKB-UniRule"/>
</dbReference>
<evidence type="ECO:0000256" key="3">
    <source>
        <dbReference type="ARBA" id="ARBA00001923"/>
    </source>
</evidence>
<evidence type="ECO:0000256" key="5">
    <source>
        <dbReference type="ARBA" id="ARBA00012595"/>
    </source>
</evidence>
<evidence type="ECO:0000256" key="1">
    <source>
        <dbReference type="ARBA" id="ARBA00000548"/>
    </source>
</evidence>
<comment type="similarity">
    <text evidence="4 12">Belongs to the glycosyl hydrolase 13 family.</text>
</comment>
<dbReference type="SUPFAM" id="SSF51011">
    <property type="entry name" value="Glycosyl hydrolase domain"/>
    <property type="match status" value="1"/>
</dbReference>
<dbReference type="GO" id="GO:0005975">
    <property type="term" value="P:carbohydrate metabolic process"/>
    <property type="evidence" value="ECO:0007669"/>
    <property type="project" value="InterPro"/>
</dbReference>
<evidence type="ECO:0000259" key="13">
    <source>
        <dbReference type="SMART" id="SM00632"/>
    </source>
</evidence>
<sequence length="388" mass="42904">MTARFAGVGTAGSAFDATNLSFPAVPYTRDDFNGKQTCKRDGFLHDYEDLSQRRNCEIGLVDLNQAHEHVRDMIVGYMNNLIDIGVAGFRIDAASHIWPGDLAVMFARLHHLKRDVFGEGKRPFIVQEVIEYGNSTSLMREYLGTGRVTRFNYSVALAEAFFRKTAPLQSLRDIGSTFPPSGDALVFVSNHDTQRWHGNGGAPITFFEPKELKMATIFMLAYSYGVPRIMSSFLFNRSISSWETENYAQGPPHGDDMSISDVIIKTDMTCGNGWVCEHRLPEMFKMVRFANVVAGTPVQNWQTFGDFQIAFSRGSKGFVAMAADDGHFNRRIRTGLPAGRYCDVISGDYVSGTCDGKIIDVDVTGSAHITFNGNSEVPVTAIHAGAML</sequence>
<evidence type="ECO:0000256" key="10">
    <source>
        <dbReference type="ARBA" id="ARBA00023277"/>
    </source>
</evidence>
<dbReference type="InterPro" id="IPR013780">
    <property type="entry name" value="Glyco_hydro_b"/>
</dbReference>
<dbReference type="GO" id="GO:0046872">
    <property type="term" value="F:metal ion binding"/>
    <property type="evidence" value="ECO:0007669"/>
    <property type="project" value="UniProtKB-KW"/>
</dbReference>
<evidence type="ECO:0000256" key="9">
    <source>
        <dbReference type="ARBA" id="ARBA00023214"/>
    </source>
</evidence>
<evidence type="ECO:0000256" key="7">
    <source>
        <dbReference type="ARBA" id="ARBA00022801"/>
    </source>
</evidence>
<dbReference type="SMART" id="SM00642">
    <property type="entry name" value="Aamy"/>
    <property type="match status" value="1"/>
</dbReference>
<dbReference type="Gene3D" id="3.20.20.80">
    <property type="entry name" value="Glycosidases"/>
    <property type="match status" value="1"/>
</dbReference>
<dbReference type="InterPro" id="IPR006046">
    <property type="entry name" value="Alpha_amylase"/>
</dbReference>
<dbReference type="InterPro" id="IPR017853">
    <property type="entry name" value="GH"/>
</dbReference>
<evidence type="ECO:0000313" key="16">
    <source>
        <dbReference type="Proteomes" id="UP000828390"/>
    </source>
</evidence>
<keyword evidence="6" id="KW-0479">Metal-binding</keyword>
<accession>A0A9D3Z222</accession>
<dbReference type="EMBL" id="JAIWYP010000014">
    <property type="protein sequence ID" value="KAH3711313.1"/>
    <property type="molecule type" value="Genomic_DNA"/>
</dbReference>
<dbReference type="Proteomes" id="UP000828390">
    <property type="component" value="Unassembled WGS sequence"/>
</dbReference>
<dbReference type="PANTHER" id="PTHR43447">
    <property type="entry name" value="ALPHA-AMYLASE"/>
    <property type="match status" value="1"/>
</dbReference>
<gene>
    <name evidence="15" type="ORF">DPMN_070818</name>
</gene>
<keyword evidence="16" id="KW-1185">Reference proteome</keyword>
<feature type="domain" description="Alpha-amylase C-terminal" evidence="13">
    <location>
        <begin position="299"/>
        <end position="387"/>
    </location>
</feature>
<keyword evidence="9" id="KW-0868">Chloride</keyword>
<evidence type="ECO:0000256" key="12">
    <source>
        <dbReference type="RuleBase" id="RU003615"/>
    </source>
</evidence>
<protein>
    <recommendedName>
        <fullName evidence="5">alpha-amylase</fullName>
        <ecNumber evidence="5">3.2.1.1</ecNumber>
    </recommendedName>
</protein>
<dbReference type="EC" id="3.2.1.1" evidence="5"/>
<proteinExistence type="inferred from homology"/>
<evidence type="ECO:0000313" key="15">
    <source>
        <dbReference type="EMBL" id="KAH3711313.1"/>
    </source>
</evidence>
<evidence type="ECO:0000256" key="2">
    <source>
        <dbReference type="ARBA" id="ARBA00001913"/>
    </source>
</evidence>
<reference evidence="15" key="2">
    <citation type="submission" date="2020-11" db="EMBL/GenBank/DDBJ databases">
        <authorList>
            <person name="McCartney M.A."/>
            <person name="Auch B."/>
            <person name="Kono T."/>
            <person name="Mallez S."/>
            <person name="Becker A."/>
            <person name="Gohl D.M."/>
            <person name="Silverstein K.A.T."/>
            <person name="Koren S."/>
            <person name="Bechman K.B."/>
            <person name="Herman A."/>
            <person name="Abrahante J.E."/>
            <person name="Garbe J."/>
        </authorList>
    </citation>
    <scope>NUCLEOTIDE SEQUENCE</scope>
    <source>
        <strain evidence="15">Duluth1</strain>
        <tissue evidence="15">Whole animal</tissue>
    </source>
</reference>
<dbReference type="InterPro" id="IPR006048">
    <property type="entry name" value="A-amylase/branching_C"/>
</dbReference>
<evidence type="ECO:0000259" key="14">
    <source>
        <dbReference type="SMART" id="SM00642"/>
    </source>
</evidence>
<keyword evidence="7" id="KW-0378">Hydrolase</keyword>
<comment type="cofactor">
    <cofactor evidence="2">
        <name>Ca(2+)</name>
        <dbReference type="ChEBI" id="CHEBI:29108"/>
    </cofactor>
</comment>
<comment type="catalytic activity">
    <reaction evidence="1">
        <text>Endohydrolysis of (1-&gt;4)-alpha-D-glucosidic linkages in polysaccharides containing three or more (1-&gt;4)-alpha-linked D-glucose units.</text>
        <dbReference type="EC" id="3.2.1.1"/>
    </reaction>
</comment>
<dbReference type="PRINTS" id="PR00110">
    <property type="entry name" value="ALPHAAMYLASE"/>
</dbReference>
<comment type="caution">
    <text evidence="15">The sequence shown here is derived from an EMBL/GenBank/DDBJ whole genome shotgun (WGS) entry which is preliminary data.</text>
</comment>
<reference evidence="15" key="1">
    <citation type="journal article" date="2019" name="bioRxiv">
        <title>The Genome of the Zebra Mussel, Dreissena polymorpha: A Resource for Invasive Species Research.</title>
        <authorList>
            <person name="McCartney M.A."/>
            <person name="Auch B."/>
            <person name="Kono T."/>
            <person name="Mallez S."/>
            <person name="Zhang Y."/>
            <person name="Obille A."/>
            <person name="Becker A."/>
            <person name="Abrahante J.E."/>
            <person name="Garbe J."/>
            <person name="Badalamenti J.P."/>
            <person name="Herman A."/>
            <person name="Mangelson H."/>
            <person name="Liachko I."/>
            <person name="Sullivan S."/>
            <person name="Sone E.D."/>
            <person name="Koren S."/>
            <person name="Silverstein K.A.T."/>
            <person name="Beckman K.B."/>
            <person name="Gohl D.M."/>
        </authorList>
    </citation>
    <scope>NUCLEOTIDE SEQUENCE</scope>
    <source>
        <strain evidence="15">Duluth1</strain>
        <tissue evidence="15">Whole animal</tissue>
    </source>
</reference>
<organism evidence="15 16">
    <name type="scientific">Dreissena polymorpha</name>
    <name type="common">Zebra mussel</name>
    <name type="synonym">Mytilus polymorpha</name>
    <dbReference type="NCBI Taxonomy" id="45954"/>
    <lineage>
        <taxon>Eukaryota</taxon>
        <taxon>Metazoa</taxon>
        <taxon>Spiralia</taxon>
        <taxon>Lophotrochozoa</taxon>
        <taxon>Mollusca</taxon>
        <taxon>Bivalvia</taxon>
        <taxon>Autobranchia</taxon>
        <taxon>Heteroconchia</taxon>
        <taxon>Euheterodonta</taxon>
        <taxon>Imparidentia</taxon>
        <taxon>Neoheterodontei</taxon>
        <taxon>Myida</taxon>
        <taxon>Dreissenoidea</taxon>
        <taxon>Dreissenidae</taxon>
        <taxon>Dreissena</taxon>
    </lineage>
</organism>
<evidence type="ECO:0000256" key="4">
    <source>
        <dbReference type="ARBA" id="ARBA00008061"/>
    </source>
</evidence>
<comment type="cofactor">
    <cofactor evidence="3">
        <name>chloride</name>
        <dbReference type="ChEBI" id="CHEBI:17996"/>
    </cofactor>
</comment>
<dbReference type="SUPFAM" id="SSF51445">
    <property type="entry name" value="(Trans)glycosidases"/>
    <property type="match status" value="1"/>
</dbReference>